<comment type="caution">
    <text evidence="4">The sequence shown here is derived from an EMBL/GenBank/DDBJ whole genome shotgun (WGS) entry which is preliminary data.</text>
</comment>
<protein>
    <submittedName>
        <fullName evidence="4">Aminoacyl-tRNA hydrolase</fullName>
        <ecNumber evidence="4">3.1.1.29</ecNumber>
    </submittedName>
</protein>
<keyword evidence="5" id="KW-1185">Reference proteome</keyword>
<evidence type="ECO:0000256" key="2">
    <source>
        <dbReference type="SAM" id="MobiDB-lite"/>
    </source>
</evidence>
<dbReference type="RefSeq" id="WP_147167920.1">
    <property type="nucleotide sequence ID" value="NZ_VOOR01000025.1"/>
</dbReference>
<dbReference type="PANTHER" id="PTHR47814">
    <property type="entry name" value="PEPTIDYL-TRNA HYDROLASE ARFB"/>
    <property type="match status" value="1"/>
</dbReference>
<dbReference type="Proteomes" id="UP000321580">
    <property type="component" value="Unassembled WGS sequence"/>
</dbReference>
<organism evidence="4 5">
    <name type="scientific">Phaeodactylibacter luteus</name>
    <dbReference type="NCBI Taxonomy" id="1564516"/>
    <lineage>
        <taxon>Bacteria</taxon>
        <taxon>Pseudomonadati</taxon>
        <taxon>Bacteroidota</taxon>
        <taxon>Saprospiria</taxon>
        <taxon>Saprospirales</taxon>
        <taxon>Haliscomenobacteraceae</taxon>
        <taxon>Phaeodactylibacter</taxon>
    </lineage>
</organism>
<dbReference type="GO" id="GO:0004045">
    <property type="term" value="F:peptidyl-tRNA hydrolase activity"/>
    <property type="evidence" value="ECO:0007669"/>
    <property type="project" value="UniProtKB-EC"/>
</dbReference>
<dbReference type="GO" id="GO:0003747">
    <property type="term" value="F:translation release factor activity"/>
    <property type="evidence" value="ECO:0007669"/>
    <property type="project" value="InterPro"/>
</dbReference>
<evidence type="ECO:0000313" key="4">
    <source>
        <dbReference type="EMBL" id="TXB62704.1"/>
    </source>
</evidence>
<dbReference type="GO" id="GO:0043022">
    <property type="term" value="F:ribosome binding"/>
    <property type="evidence" value="ECO:0007669"/>
    <property type="project" value="TreeGrafter"/>
</dbReference>
<keyword evidence="4" id="KW-0378">Hydrolase</keyword>
<dbReference type="InterPro" id="IPR045853">
    <property type="entry name" value="Pep_chain_release_fac_I_sf"/>
</dbReference>
<dbReference type="GO" id="GO:0072344">
    <property type="term" value="P:rescue of stalled ribosome"/>
    <property type="evidence" value="ECO:0007669"/>
    <property type="project" value="TreeGrafter"/>
</dbReference>
<dbReference type="EMBL" id="VOOR01000025">
    <property type="protein sequence ID" value="TXB62704.1"/>
    <property type="molecule type" value="Genomic_DNA"/>
</dbReference>
<dbReference type="AlphaFoldDB" id="A0A5C6RL74"/>
<dbReference type="EC" id="3.1.1.29" evidence="4"/>
<reference evidence="4 5" key="1">
    <citation type="submission" date="2019-08" db="EMBL/GenBank/DDBJ databases">
        <title>Genome of Phaeodactylibacter luteus.</title>
        <authorList>
            <person name="Bowman J.P."/>
        </authorList>
    </citation>
    <scope>NUCLEOTIDE SEQUENCE [LARGE SCALE GENOMIC DNA]</scope>
    <source>
        <strain evidence="4 5">KCTC 42180</strain>
    </source>
</reference>
<sequence>MQKEIVNRELNYRTSRSSGSGGQHVNKTETRVELLFDVQASAGLSPVEKRRAAKALANRINSDGILQVDSSNSRSQLLNRKAATRKFFRLLEKALQPPKPRKGPSPLRADNRKRLQNKKRRSDKKALRGKVQFPD</sequence>
<accession>A0A5C6RL74</accession>
<dbReference type="InterPro" id="IPR000352">
    <property type="entry name" value="Pep_chain_release_fac_I"/>
</dbReference>
<feature type="domain" description="Prokaryotic-type class I peptide chain release factors" evidence="3">
    <location>
        <begin position="4"/>
        <end position="128"/>
    </location>
</feature>
<dbReference type="PANTHER" id="PTHR47814:SF1">
    <property type="entry name" value="PEPTIDYL-TRNA HYDROLASE ARFB"/>
    <property type="match status" value="1"/>
</dbReference>
<evidence type="ECO:0000259" key="3">
    <source>
        <dbReference type="Pfam" id="PF00472"/>
    </source>
</evidence>
<feature type="compositionally biased region" description="Basic and acidic residues" evidence="2">
    <location>
        <begin position="1"/>
        <end position="11"/>
    </location>
</feature>
<comment type="similarity">
    <text evidence="1">Belongs to the prokaryotic/mitochondrial release factor family.</text>
</comment>
<evidence type="ECO:0000256" key="1">
    <source>
        <dbReference type="ARBA" id="ARBA00010835"/>
    </source>
</evidence>
<feature type="region of interest" description="Disordered" evidence="2">
    <location>
        <begin position="1"/>
        <end position="26"/>
    </location>
</feature>
<name>A0A5C6RL74_9BACT</name>
<proteinExistence type="inferred from homology"/>
<dbReference type="Pfam" id="PF00472">
    <property type="entry name" value="RF-1"/>
    <property type="match status" value="1"/>
</dbReference>
<dbReference type="OrthoDB" id="9815709at2"/>
<gene>
    <name evidence="4" type="ORF">FRY97_12715</name>
</gene>
<dbReference type="Gene3D" id="3.30.160.20">
    <property type="match status" value="1"/>
</dbReference>
<feature type="compositionally biased region" description="Basic residues" evidence="2">
    <location>
        <begin position="114"/>
        <end position="123"/>
    </location>
</feature>
<dbReference type="SUPFAM" id="SSF75620">
    <property type="entry name" value="Release factor"/>
    <property type="match status" value="1"/>
</dbReference>
<feature type="region of interest" description="Disordered" evidence="2">
    <location>
        <begin position="91"/>
        <end position="135"/>
    </location>
</feature>
<evidence type="ECO:0000313" key="5">
    <source>
        <dbReference type="Proteomes" id="UP000321580"/>
    </source>
</evidence>
<dbReference type="NCBIfam" id="NF006718">
    <property type="entry name" value="PRK09256.1"/>
    <property type="match status" value="1"/>
</dbReference>